<evidence type="ECO:0000256" key="1">
    <source>
        <dbReference type="SAM" id="MobiDB-lite"/>
    </source>
</evidence>
<gene>
    <name evidence="3" type="ORF">AB8B23_09110</name>
</gene>
<feature type="signal peptide" evidence="2">
    <location>
        <begin position="1"/>
        <end position="23"/>
    </location>
</feature>
<keyword evidence="2" id="KW-0732">Signal</keyword>
<dbReference type="EMBL" id="CP165646">
    <property type="protein sequence ID" value="XDU64088.1"/>
    <property type="molecule type" value="Genomic_DNA"/>
</dbReference>
<feature type="chain" id="PRO_5044285381" evidence="2">
    <location>
        <begin position="24"/>
        <end position="254"/>
    </location>
</feature>
<dbReference type="AlphaFoldDB" id="A0AB39V8R8"/>
<organism evidence="3">
    <name type="scientific">Leptotrichia mesophila</name>
    <dbReference type="NCBI Taxonomy" id="3239303"/>
    <lineage>
        <taxon>Bacteria</taxon>
        <taxon>Fusobacteriati</taxon>
        <taxon>Fusobacteriota</taxon>
        <taxon>Fusobacteriia</taxon>
        <taxon>Fusobacteriales</taxon>
        <taxon>Leptotrichiaceae</taxon>
        <taxon>Leptotrichia</taxon>
    </lineage>
</organism>
<feature type="compositionally biased region" description="Polar residues" evidence="1">
    <location>
        <begin position="63"/>
        <end position="98"/>
    </location>
</feature>
<dbReference type="RefSeq" id="WP_369712484.1">
    <property type="nucleotide sequence ID" value="NZ_CP165646.1"/>
</dbReference>
<evidence type="ECO:0000256" key="2">
    <source>
        <dbReference type="SAM" id="SignalP"/>
    </source>
</evidence>
<feature type="region of interest" description="Disordered" evidence="1">
    <location>
        <begin position="56"/>
        <end position="98"/>
    </location>
</feature>
<reference evidence="3" key="1">
    <citation type="submission" date="2024-07" db="EMBL/GenBank/DDBJ databases">
        <authorList>
            <person name="Li X.-J."/>
            <person name="Wang X."/>
        </authorList>
    </citation>
    <scope>NUCLEOTIDE SEQUENCE</scope>
    <source>
        <strain evidence="3">HSP-342</strain>
    </source>
</reference>
<protein>
    <submittedName>
        <fullName evidence="3">Uncharacterized protein</fullName>
    </submittedName>
</protein>
<name>A0AB39V8R8_9FUSO</name>
<dbReference type="KEGG" id="lmes:AB8B23_09110"/>
<sequence length="254" mass="27770">MKKVTKKAFGILALVVLSVPAQAGWLSNLGQRIVNGAANTVQTNISGKVNKAVNDVMDGKVGNQKNNSNTGYNKNTSSESIQNTGAPTSVSNKSKTNTIKNQEKLEPVSYKGAKGIIIPSTGNYELIDLGTMQFKGEEVFYDRLNIGVQKLDIDKYLDPGYYLIWVDSVSRTNAINVVYEHESEGIEFGYGIEIRKRIFNSAPRNMIGNKEGIMHVVQVLPKTQGHLELSLINNPQLNGAGTITVYKIPGPELK</sequence>
<proteinExistence type="predicted"/>
<accession>A0AB39V8R8</accession>
<evidence type="ECO:0000313" key="3">
    <source>
        <dbReference type="EMBL" id="XDU64088.1"/>
    </source>
</evidence>